<protein>
    <recommendedName>
        <fullName evidence="3">Prevent-host-death family protein</fullName>
    </recommendedName>
</protein>
<proteinExistence type="predicted"/>
<accession>A0A326RSX8</accession>
<name>A0A326RSX8_9BACT</name>
<evidence type="ECO:0000313" key="2">
    <source>
        <dbReference type="Proteomes" id="UP000248917"/>
    </source>
</evidence>
<dbReference type="RefSeq" id="WP_111392460.1">
    <property type="nucleotide sequence ID" value="NZ_JBJINY010000049.1"/>
</dbReference>
<reference evidence="1 2" key="1">
    <citation type="submission" date="2018-06" db="EMBL/GenBank/DDBJ databases">
        <title>Genomic Encyclopedia of Archaeal and Bacterial Type Strains, Phase II (KMG-II): from individual species to whole genera.</title>
        <authorList>
            <person name="Goeker M."/>
        </authorList>
    </citation>
    <scope>NUCLEOTIDE SEQUENCE [LARGE SCALE GENOMIC DNA]</scope>
    <source>
        <strain evidence="1 2">T4</strain>
    </source>
</reference>
<dbReference type="Proteomes" id="UP000248917">
    <property type="component" value="Unassembled WGS sequence"/>
</dbReference>
<gene>
    <name evidence="1" type="ORF">CLV31_10569</name>
</gene>
<dbReference type="AlphaFoldDB" id="A0A326RSX8"/>
<dbReference type="OrthoDB" id="826457at2"/>
<evidence type="ECO:0008006" key="3">
    <source>
        <dbReference type="Google" id="ProtNLM"/>
    </source>
</evidence>
<keyword evidence="2" id="KW-1185">Reference proteome</keyword>
<evidence type="ECO:0000313" key="1">
    <source>
        <dbReference type="EMBL" id="PZV83844.1"/>
    </source>
</evidence>
<comment type="caution">
    <text evidence="1">The sequence shown here is derived from an EMBL/GenBank/DDBJ whole genome shotgun (WGS) entry which is preliminary data.</text>
</comment>
<organism evidence="1 2">
    <name type="scientific">Algoriphagus aquaeductus</name>
    <dbReference type="NCBI Taxonomy" id="475299"/>
    <lineage>
        <taxon>Bacteria</taxon>
        <taxon>Pseudomonadati</taxon>
        <taxon>Bacteroidota</taxon>
        <taxon>Cytophagia</taxon>
        <taxon>Cytophagales</taxon>
        <taxon>Cyclobacteriaceae</taxon>
        <taxon>Algoriphagus</taxon>
    </lineage>
</organism>
<dbReference type="EMBL" id="QKTX01000005">
    <property type="protein sequence ID" value="PZV83844.1"/>
    <property type="molecule type" value="Genomic_DNA"/>
</dbReference>
<sequence>MTLTMHIGEFKARFSEVVEMIKNGVTVKVIKGKSGELVGYFGKTLEPQKPAKRTLGFFKEQGVTINQEDLYWSDQELEEFGL</sequence>